<comment type="caution">
    <text evidence="2">The sequence shown here is derived from an EMBL/GenBank/DDBJ whole genome shotgun (WGS) entry which is preliminary data.</text>
</comment>
<evidence type="ECO:0000259" key="1">
    <source>
        <dbReference type="Pfam" id="PF00550"/>
    </source>
</evidence>
<dbReference type="Pfam" id="PF00550">
    <property type="entry name" value="PP-binding"/>
    <property type="match status" value="1"/>
</dbReference>
<dbReference type="Proteomes" id="UP000788262">
    <property type="component" value="Unassembled WGS sequence"/>
</dbReference>
<feature type="domain" description="Carrier" evidence="1">
    <location>
        <begin position="32"/>
        <end position="82"/>
    </location>
</feature>
<dbReference type="InterPro" id="IPR036736">
    <property type="entry name" value="ACP-like_sf"/>
</dbReference>
<organism evidence="2 3">
    <name type="scientific">Streptomyces actuosus</name>
    <dbReference type="NCBI Taxonomy" id="1885"/>
    <lineage>
        <taxon>Bacteria</taxon>
        <taxon>Bacillati</taxon>
        <taxon>Actinomycetota</taxon>
        <taxon>Actinomycetes</taxon>
        <taxon>Kitasatosporales</taxon>
        <taxon>Streptomycetaceae</taxon>
        <taxon>Streptomyces</taxon>
    </lineage>
</organism>
<dbReference type="InterPro" id="IPR009081">
    <property type="entry name" value="PP-bd_ACP"/>
</dbReference>
<evidence type="ECO:0000313" key="3">
    <source>
        <dbReference type="Proteomes" id="UP000788262"/>
    </source>
</evidence>
<protein>
    <submittedName>
        <fullName evidence="2">Acyl carrier protein</fullName>
    </submittedName>
</protein>
<dbReference type="EMBL" id="JAFFZS010000001">
    <property type="protein sequence ID" value="MBN0042768.1"/>
    <property type="molecule type" value="Genomic_DNA"/>
</dbReference>
<reference evidence="2 3" key="1">
    <citation type="submission" date="2021-02" db="EMBL/GenBank/DDBJ databases">
        <title>Whole genome sequencing of Streptomyces actuosus VRA1.</title>
        <authorList>
            <person name="Sen G."/>
            <person name="Sen A."/>
        </authorList>
    </citation>
    <scope>NUCLEOTIDE SEQUENCE [LARGE SCALE GENOMIC DNA]</scope>
    <source>
        <strain evidence="2 3">VRA1</strain>
    </source>
</reference>
<dbReference type="SUPFAM" id="SSF47336">
    <property type="entry name" value="ACP-like"/>
    <property type="match status" value="1"/>
</dbReference>
<accession>A0ABS2VI57</accession>
<gene>
    <name evidence="2" type="ORF">JS756_01300</name>
</gene>
<dbReference type="Gene3D" id="1.10.1200.10">
    <property type="entry name" value="ACP-like"/>
    <property type="match status" value="1"/>
</dbReference>
<dbReference type="RefSeq" id="WP_205380996.1">
    <property type="nucleotide sequence ID" value="NZ_JAFFZS010000001.1"/>
</dbReference>
<name>A0ABS2VI57_STRAS</name>
<sequence length="94" mass="10700">MSGTRSLDSAEALTVVRESITAVVPDADFTRVRPHDRFRDVLELDSLDFLSLVEILSEQAGVPIDEDDYPRLTTLADSVEFLVERTKQYEQSRR</sequence>
<proteinExistence type="predicted"/>
<keyword evidence="3" id="KW-1185">Reference proteome</keyword>
<evidence type="ECO:0000313" key="2">
    <source>
        <dbReference type="EMBL" id="MBN0042768.1"/>
    </source>
</evidence>